<keyword evidence="3" id="KW-0238">DNA-binding</keyword>
<evidence type="ECO:0000256" key="2">
    <source>
        <dbReference type="ARBA" id="ARBA00023015"/>
    </source>
</evidence>
<keyword evidence="4" id="KW-0804">Transcription</keyword>
<reference evidence="9 10" key="1">
    <citation type="submission" date="2019-04" db="EMBL/GenBank/DDBJ databases">
        <title>Cohnella sp. nov. isolated from preserved vegetables.</title>
        <authorList>
            <person name="Lin S.-Y."/>
            <person name="Hung M.-H."/>
            <person name="Young C.-C."/>
        </authorList>
    </citation>
    <scope>NUCLEOTIDE SEQUENCE [LARGE SCALE GENOMIC DNA]</scope>
    <source>
        <strain evidence="9 10">CC-MHH1044</strain>
    </source>
</reference>
<dbReference type="InterPro" id="IPR001789">
    <property type="entry name" value="Sig_transdc_resp-reg_receiver"/>
</dbReference>
<evidence type="ECO:0000256" key="5">
    <source>
        <dbReference type="PROSITE-ProRule" id="PRU00169"/>
    </source>
</evidence>
<evidence type="ECO:0000313" key="9">
    <source>
        <dbReference type="EMBL" id="THF74823.1"/>
    </source>
</evidence>
<dbReference type="PROSITE" id="PS50110">
    <property type="entry name" value="RESPONSE_REGULATORY"/>
    <property type="match status" value="1"/>
</dbReference>
<keyword evidence="2" id="KW-0805">Transcription regulation</keyword>
<dbReference type="SMART" id="SM00862">
    <property type="entry name" value="Trans_reg_C"/>
    <property type="match status" value="1"/>
</dbReference>
<accession>A0A4V3WE49</accession>
<evidence type="ECO:0000313" key="10">
    <source>
        <dbReference type="Proteomes" id="UP000310636"/>
    </source>
</evidence>
<gene>
    <name evidence="9" type="ORF">E6C55_23875</name>
</gene>
<keyword evidence="10" id="KW-1185">Reference proteome</keyword>
<evidence type="ECO:0000256" key="6">
    <source>
        <dbReference type="PROSITE-ProRule" id="PRU00339"/>
    </source>
</evidence>
<dbReference type="AlphaFoldDB" id="A0A4V3WE49"/>
<feature type="domain" description="Response regulatory" evidence="8">
    <location>
        <begin position="3"/>
        <end position="119"/>
    </location>
</feature>
<dbReference type="OrthoDB" id="3190595at2"/>
<keyword evidence="6" id="KW-0802">TPR repeat</keyword>
<evidence type="ECO:0000256" key="7">
    <source>
        <dbReference type="SAM" id="MobiDB-lite"/>
    </source>
</evidence>
<keyword evidence="5" id="KW-0597">Phosphoprotein</keyword>
<dbReference type="SUPFAM" id="SSF48452">
    <property type="entry name" value="TPR-like"/>
    <property type="match status" value="1"/>
</dbReference>
<protein>
    <submittedName>
        <fullName evidence="9">Response regulator</fullName>
    </submittedName>
</protein>
<dbReference type="Pfam" id="PF00486">
    <property type="entry name" value="Trans_reg_C"/>
    <property type="match status" value="1"/>
</dbReference>
<dbReference type="SUPFAM" id="SSF52172">
    <property type="entry name" value="CheY-like"/>
    <property type="match status" value="1"/>
</dbReference>
<dbReference type="GO" id="GO:0000160">
    <property type="term" value="P:phosphorelay signal transduction system"/>
    <property type="evidence" value="ECO:0007669"/>
    <property type="project" value="UniProtKB-KW"/>
</dbReference>
<comment type="caution">
    <text evidence="9">The sequence shown here is derived from an EMBL/GenBank/DDBJ whole genome shotgun (WGS) entry which is preliminary data.</text>
</comment>
<evidence type="ECO:0000256" key="3">
    <source>
        <dbReference type="ARBA" id="ARBA00023125"/>
    </source>
</evidence>
<evidence type="ECO:0000256" key="1">
    <source>
        <dbReference type="ARBA" id="ARBA00023012"/>
    </source>
</evidence>
<dbReference type="Gene3D" id="1.25.40.10">
    <property type="entry name" value="Tetratricopeptide repeat domain"/>
    <property type="match status" value="1"/>
</dbReference>
<dbReference type="PROSITE" id="PS50005">
    <property type="entry name" value="TPR"/>
    <property type="match status" value="1"/>
</dbReference>
<dbReference type="RefSeq" id="WP_136372336.1">
    <property type="nucleotide sequence ID" value="NZ_SSOB01000037.1"/>
</dbReference>
<dbReference type="GO" id="GO:0003677">
    <property type="term" value="F:DNA binding"/>
    <property type="evidence" value="ECO:0007669"/>
    <property type="project" value="UniProtKB-KW"/>
</dbReference>
<dbReference type="InterPro" id="IPR036388">
    <property type="entry name" value="WH-like_DNA-bd_sf"/>
</dbReference>
<dbReference type="Proteomes" id="UP000310636">
    <property type="component" value="Unassembled WGS sequence"/>
</dbReference>
<dbReference type="InterPro" id="IPR001867">
    <property type="entry name" value="OmpR/PhoB-type_DNA-bd"/>
</dbReference>
<dbReference type="EMBL" id="SSOB01000037">
    <property type="protein sequence ID" value="THF74823.1"/>
    <property type="molecule type" value="Genomic_DNA"/>
</dbReference>
<dbReference type="InterPro" id="IPR016032">
    <property type="entry name" value="Sig_transdc_resp-reg_C-effctor"/>
</dbReference>
<dbReference type="Pfam" id="PF00072">
    <property type="entry name" value="Response_reg"/>
    <property type="match status" value="1"/>
</dbReference>
<dbReference type="Gene3D" id="3.40.50.2300">
    <property type="match status" value="1"/>
</dbReference>
<dbReference type="InterPro" id="IPR019734">
    <property type="entry name" value="TPR_rpt"/>
</dbReference>
<proteinExistence type="predicted"/>
<feature type="region of interest" description="Disordered" evidence="7">
    <location>
        <begin position="123"/>
        <end position="143"/>
    </location>
</feature>
<dbReference type="InterPro" id="IPR051677">
    <property type="entry name" value="AfsR-DnrI-RedD_regulator"/>
</dbReference>
<dbReference type="Gene3D" id="1.10.10.10">
    <property type="entry name" value="Winged helix-like DNA-binding domain superfamily/Winged helix DNA-binding domain"/>
    <property type="match status" value="1"/>
</dbReference>
<dbReference type="SUPFAM" id="SSF46894">
    <property type="entry name" value="C-terminal effector domain of the bipartite response regulators"/>
    <property type="match status" value="1"/>
</dbReference>
<dbReference type="PANTHER" id="PTHR35807:SF1">
    <property type="entry name" value="TRANSCRIPTIONAL REGULATOR REDD"/>
    <property type="match status" value="1"/>
</dbReference>
<evidence type="ECO:0000256" key="4">
    <source>
        <dbReference type="ARBA" id="ARBA00023163"/>
    </source>
</evidence>
<feature type="repeat" description="TPR" evidence="6">
    <location>
        <begin position="301"/>
        <end position="334"/>
    </location>
</feature>
<keyword evidence="1" id="KW-0902">Two-component regulatory system</keyword>
<dbReference type="InterPro" id="IPR011990">
    <property type="entry name" value="TPR-like_helical_dom_sf"/>
</dbReference>
<dbReference type="PANTHER" id="PTHR35807">
    <property type="entry name" value="TRANSCRIPTIONAL REGULATOR REDD-RELATED"/>
    <property type="match status" value="1"/>
</dbReference>
<dbReference type="SMART" id="SM00448">
    <property type="entry name" value="REC"/>
    <property type="match status" value="1"/>
</dbReference>
<name>A0A4V3WE49_9BACL</name>
<dbReference type="GO" id="GO:0006355">
    <property type="term" value="P:regulation of DNA-templated transcription"/>
    <property type="evidence" value="ECO:0007669"/>
    <property type="project" value="InterPro"/>
</dbReference>
<feature type="modified residue" description="4-aspartylphosphate" evidence="5">
    <location>
        <position position="56"/>
    </location>
</feature>
<sequence>MIRVIAVDDEQPALHRLGKLLESFGNVEVAGLFDRATACLDFALAEEGRIDLALLDMEMPKIHGLELGRRLRQCRPEIQIAFLTAHEQFAKDAFEVEALDYLLKPFAVGDLARILERWSKRSGRSYGGKQEDGGSEDGSEGADDRGLAVHGFGPFTVLTPGREPVRFRNSKSRELLAYLHQSHGKPVGKARLLEDIWYGRNPERAQVTLHTTVYQLRKDLEAAGLADPLVQSKTDGGSYAAHLPVSYSDVEAYEEELRQFKRTGSLSHALKAIRLYGEGYLPGSGYVWAAPRQAELELGYAELLEAVAGLYVKQHKYDMALNSLRKLAELSPLSGRLHTMMTALLLLMGREDDAREYSALARELLADSDVAERLDYAAIAADPLRCFS</sequence>
<evidence type="ECO:0000259" key="8">
    <source>
        <dbReference type="PROSITE" id="PS50110"/>
    </source>
</evidence>
<organism evidence="9 10">
    <name type="scientific">Cohnella fermenti</name>
    <dbReference type="NCBI Taxonomy" id="2565925"/>
    <lineage>
        <taxon>Bacteria</taxon>
        <taxon>Bacillati</taxon>
        <taxon>Bacillota</taxon>
        <taxon>Bacilli</taxon>
        <taxon>Bacillales</taxon>
        <taxon>Paenibacillaceae</taxon>
        <taxon>Cohnella</taxon>
    </lineage>
</organism>
<dbReference type="InterPro" id="IPR011006">
    <property type="entry name" value="CheY-like_superfamily"/>
</dbReference>